<evidence type="ECO:0000313" key="15">
    <source>
        <dbReference type="Proteomes" id="UP000266934"/>
    </source>
</evidence>
<evidence type="ECO:0000256" key="3">
    <source>
        <dbReference type="ARBA" id="ARBA00007971"/>
    </source>
</evidence>
<keyword evidence="14" id="KW-0969">Cilium</keyword>
<dbReference type="GO" id="GO:0071973">
    <property type="term" value="P:bacterial-type flagellum-dependent cell motility"/>
    <property type="evidence" value="ECO:0007669"/>
    <property type="project" value="InterPro"/>
</dbReference>
<evidence type="ECO:0000256" key="11">
    <source>
        <dbReference type="SAM" id="Phobius"/>
    </source>
</evidence>
<keyword evidence="15" id="KW-1185">Reference proteome</keyword>
<comment type="similarity">
    <text evidence="3 9">Belongs to the FliF family.</text>
</comment>
<dbReference type="EMBL" id="AP018907">
    <property type="protein sequence ID" value="BBF93583.1"/>
    <property type="molecule type" value="Genomic_DNA"/>
</dbReference>
<evidence type="ECO:0000256" key="9">
    <source>
        <dbReference type="PIRNR" id="PIRNR004862"/>
    </source>
</evidence>
<dbReference type="GO" id="GO:0003774">
    <property type="term" value="F:cytoskeletal motor activity"/>
    <property type="evidence" value="ECO:0007669"/>
    <property type="project" value="InterPro"/>
</dbReference>
<dbReference type="PIRSF" id="PIRSF004862">
    <property type="entry name" value="FliF"/>
    <property type="match status" value="1"/>
</dbReference>
<evidence type="ECO:0000256" key="5">
    <source>
        <dbReference type="ARBA" id="ARBA00022692"/>
    </source>
</evidence>
<dbReference type="AlphaFoldDB" id="A0A348G200"/>
<keyword evidence="5 11" id="KW-0812">Transmembrane</keyword>
<keyword evidence="14" id="KW-0966">Cell projection</keyword>
<sequence>MAAVTAALIGFFGFVIVRFSQPPMATLYNDLALQDSAAIVKDLERAGVAYELRGDGSTILVPKADVARLRMKMAEAGLPRGGSVGYEIFDKSDSLGTTSFVQNINQLRALEGELARTISAIERIQQARVHLVIPERALFSRDKQDPSASIALRVQGELDPGQIRAIRHLVASAVQGLKPERVSIVDEAGRLLADGAGDDTMTDLASDERTAAYERRIKKQIDEIVSSVVGHGRARVQVNAEFDFNRITQTSDSYDPESRVVRSTQTREETQVSSEGNGQVSVANEVPNPAAQGGAPQVRDQSKKSEETVNYEISRTTRTEVVEGGRIKRVSVAVVVDGAYSRDGAGNVTYTPRTNEELDRITALVRSAIGFDQKRGDQVEVVNLRFAEGPPPGLPADEGWLSQLKFGKEDIMQAAETGVFVFLTLIVLLMVVRPMVRRILAGDEDKAAAALPALEAAGQLPESESPPLSPKELEESETARRIAYAKIQGQLHAQSIAKVGELVDQNPQETVGIIRQWMQQDAKP</sequence>
<keyword evidence="6 11" id="KW-1133">Transmembrane helix</keyword>
<dbReference type="InterPro" id="IPR000067">
    <property type="entry name" value="FlgMring_FliF"/>
</dbReference>
<feature type="compositionally biased region" description="Polar residues" evidence="10">
    <location>
        <begin position="271"/>
        <end position="282"/>
    </location>
</feature>
<evidence type="ECO:0000256" key="8">
    <source>
        <dbReference type="ARBA" id="ARBA00023143"/>
    </source>
</evidence>
<dbReference type="PANTHER" id="PTHR30046:SF0">
    <property type="entry name" value="FLAGELLAR M-RING PROTEIN"/>
    <property type="match status" value="1"/>
</dbReference>
<comment type="function">
    <text evidence="9">The M ring may be actively involved in energy transduction.</text>
</comment>
<feature type="domain" description="Flagellar M-ring N-terminal" evidence="12">
    <location>
        <begin position="20"/>
        <end position="193"/>
    </location>
</feature>
<dbReference type="InterPro" id="IPR045851">
    <property type="entry name" value="AMP-bd_C_sf"/>
</dbReference>
<comment type="subcellular location">
    <subcellularLocation>
        <location evidence="1 9">Bacterial flagellum basal body</location>
    </subcellularLocation>
    <subcellularLocation>
        <location evidence="2">Cell membrane</location>
        <topology evidence="2">Multi-pass membrane protein</topology>
    </subcellularLocation>
</comment>
<feature type="compositionally biased region" description="Basic and acidic residues" evidence="10">
    <location>
        <begin position="256"/>
        <end position="270"/>
    </location>
</feature>
<organism evidence="14 15">
    <name type="scientific">Blastochloris tepida</name>
    <dbReference type="NCBI Taxonomy" id="2233851"/>
    <lineage>
        <taxon>Bacteria</taxon>
        <taxon>Pseudomonadati</taxon>
        <taxon>Pseudomonadota</taxon>
        <taxon>Alphaproteobacteria</taxon>
        <taxon>Hyphomicrobiales</taxon>
        <taxon>Blastochloridaceae</taxon>
        <taxon>Blastochloris</taxon>
    </lineage>
</organism>
<dbReference type="Pfam" id="PF08345">
    <property type="entry name" value="YscJ_FliF_C"/>
    <property type="match status" value="1"/>
</dbReference>
<protein>
    <recommendedName>
        <fullName evidence="9">Flagellar M-ring protein</fullName>
    </recommendedName>
</protein>
<dbReference type="GO" id="GO:0005886">
    <property type="term" value="C:plasma membrane"/>
    <property type="evidence" value="ECO:0007669"/>
    <property type="project" value="UniProtKB-SubCell"/>
</dbReference>
<evidence type="ECO:0000259" key="12">
    <source>
        <dbReference type="Pfam" id="PF01514"/>
    </source>
</evidence>
<dbReference type="PANTHER" id="PTHR30046">
    <property type="entry name" value="FLAGELLAR M-RING PROTEIN"/>
    <property type="match status" value="1"/>
</dbReference>
<evidence type="ECO:0000313" key="14">
    <source>
        <dbReference type="EMBL" id="BBF93583.1"/>
    </source>
</evidence>
<dbReference type="Pfam" id="PF01514">
    <property type="entry name" value="YscJ_FliF"/>
    <property type="match status" value="1"/>
</dbReference>
<dbReference type="Proteomes" id="UP000266934">
    <property type="component" value="Chromosome"/>
</dbReference>
<dbReference type="PRINTS" id="PR01009">
    <property type="entry name" value="FLGMRINGFLIF"/>
</dbReference>
<feature type="domain" description="Flagellar M-ring C-terminal" evidence="13">
    <location>
        <begin position="227"/>
        <end position="386"/>
    </location>
</feature>
<dbReference type="Gene3D" id="3.30.300.30">
    <property type="match status" value="1"/>
</dbReference>
<dbReference type="KEGG" id="blag:BLTE_22680"/>
<evidence type="ECO:0000256" key="4">
    <source>
        <dbReference type="ARBA" id="ARBA00022475"/>
    </source>
</evidence>
<evidence type="ECO:0000256" key="2">
    <source>
        <dbReference type="ARBA" id="ARBA00004651"/>
    </source>
</evidence>
<keyword evidence="7 11" id="KW-0472">Membrane</keyword>
<name>A0A348G200_9HYPH</name>
<feature type="transmembrane region" description="Helical" evidence="11">
    <location>
        <begin position="411"/>
        <end position="432"/>
    </location>
</feature>
<accession>A0A348G200</accession>
<reference evidence="14 15" key="1">
    <citation type="submission" date="2018-08" db="EMBL/GenBank/DDBJ databases">
        <title>Complete genome sequencing of Blastochloris tepida GI.</title>
        <authorList>
            <person name="Tsukatani Y."/>
            <person name="Mori H."/>
        </authorList>
    </citation>
    <scope>NUCLEOTIDE SEQUENCE [LARGE SCALE GENOMIC DNA]</scope>
    <source>
        <strain evidence="14 15">GI</strain>
    </source>
</reference>
<keyword evidence="4" id="KW-1003">Cell membrane</keyword>
<dbReference type="InterPro" id="IPR013556">
    <property type="entry name" value="Flag_M-ring_C"/>
</dbReference>
<dbReference type="InterPro" id="IPR006182">
    <property type="entry name" value="FliF_N_dom"/>
</dbReference>
<dbReference type="GO" id="GO:0009431">
    <property type="term" value="C:bacterial-type flagellum basal body, MS ring"/>
    <property type="evidence" value="ECO:0007669"/>
    <property type="project" value="InterPro"/>
</dbReference>
<dbReference type="InterPro" id="IPR043427">
    <property type="entry name" value="YscJ/FliF"/>
</dbReference>
<gene>
    <name evidence="14" type="primary">fliF</name>
    <name evidence="14" type="ORF">BLTE_22680</name>
</gene>
<evidence type="ECO:0000259" key="13">
    <source>
        <dbReference type="Pfam" id="PF08345"/>
    </source>
</evidence>
<evidence type="ECO:0000256" key="1">
    <source>
        <dbReference type="ARBA" id="ARBA00004117"/>
    </source>
</evidence>
<evidence type="ECO:0000256" key="6">
    <source>
        <dbReference type="ARBA" id="ARBA00022989"/>
    </source>
</evidence>
<evidence type="ECO:0000256" key="10">
    <source>
        <dbReference type="SAM" id="MobiDB-lite"/>
    </source>
</evidence>
<evidence type="ECO:0000256" key="7">
    <source>
        <dbReference type="ARBA" id="ARBA00023136"/>
    </source>
</evidence>
<proteinExistence type="inferred from homology"/>
<keyword evidence="8 9" id="KW-0975">Bacterial flagellum</keyword>
<dbReference type="NCBIfam" id="TIGR00206">
    <property type="entry name" value="fliF"/>
    <property type="match status" value="1"/>
</dbReference>
<keyword evidence="14" id="KW-0282">Flagellum</keyword>
<feature type="region of interest" description="Disordered" evidence="10">
    <location>
        <begin position="249"/>
        <end position="308"/>
    </location>
</feature>